<evidence type="ECO:0000313" key="9">
    <source>
        <dbReference type="Proteomes" id="UP000474957"/>
    </source>
</evidence>
<feature type="binding site" evidence="5">
    <location>
        <position position="142"/>
    </location>
    <ligand>
        <name>S-adenosyl-L-methionine</name>
        <dbReference type="ChEBI" id="CHEBI:59789"/>
    </ligand>
</feature>
<feature type="binding site" evidence="5">
    <location>
        <position position="171"/>
    </location>
    <ligand>
        <name>S-adenosyl-L-methionine</name>
        <dbReference type="ChEBI" id="CHEBI:59789"/>
    </ligand>
</feature>
<comment type="caution">
    <text evidence="8">The sequence shown here is derived from an EMBL/GenBank/DDBJ whole genome shotgun (WGS) entry which is preliminary data.</text>
</comment>
<evidence type="ECO:0000259" key="6">
    <source>
        <dbReference type="Pfam" id="PF05175"/>
    </source>
</evidence>
<dbReference type="Proteomes" id="UP000474957">
    <property type="component" value="Unassembled WGS sequence"/>
</dbReference>
<feature type="binding site" evidence="5">
    <location>
        <position position="185"/>
    </location>
    <ligand>
        <name>S-adenosyl-L-methionine</name>
        <dbReference type="ChEBI" id="CHEBI:59789"/>
    </ligand>
</feature>
<proteinExistence type="inferred from homology"/>
<protein>
    <recommendedName>
        <fullName evidence="5">Release factor glutamine methyltransferase</fullName>
        <shortName evidence="5">RF MTase</shortName>
        <ecNumber evidence="5">2.1.1.297</ecNumber>
    </recommendedName>
    <alternativeName>
        <fullName evidence="5">N5-glutamine methyltransferase PrmC</fullName>
    </alternativeName>
    <alternativeName>
        <fullName evidence="5">Protein-(glutamine-N5) MTase PrmC</fullName>
    </alternativeName>
    <alternativeName>
        <fullName evidence="5">Protein-glutamine N-methyltransferase PrmC</fullName>
    </alternativeName>
</protein>
<gene>
    <name evidence="5 8" type="primary">prmC</name>
    <name evidence="8" type="ORF">GE300_09710</name>
</gene>
<reference evidence="8 9" key="1">
    <citation type="submission" date="2019-10" db="EMBL/GenBank/DDBJ databases">
        <title>Cognatihalovulum marinum gen. nov. sp. nov., a new member of the family Rhodobacteraceae isolated from deep seawater of the Northwest Indian Ocean.</title>
        <authorList>
            <person name="Ruan C."/>
            <person name="Wang J."/>
            <person name="Zheng X."/>
            <person name="Song L."/>
            <person name="Zhu Y."/>
            <person name="Huang Y."/>
            <person name="Lu Z."/>
            <person name="Du W."/>
            <person name="Huang L."/>
            <person name="Dai X."/>
        </authorList>
    </citation>
    <scope>NUCLEOTIDE SEQUENCE [LARGE SCALE GENOMIC DNA]</scope>
    <source>
        <strain evidence="8 9">2CG4</strain>
    </source>
</reference>
<dbReference type="PANTHER" id="PTHR18895">
    <property type="entry name" value="HEMK METHYLTRANSFERASE"/>
    <property type="match status" value="1"/>
</dbReference>
<dbReference type="CDD" id="cd02440">
    <property type="entry name" value="AdoMet_MTases"/>
    <property type="match status" value="1"/>
</dbReference>
<dbReference type="GO" id="GO:0032259">
    <property type="term" value="P:methylation"/>
    <property type="evidence" value="ECO:0007669"/>
    <property type="project" value="UniProtKB-KW"/>
</dbReference>
<dbReference type="InterPro" id="IPR040758">
    <property type="entry name" value="PrmC_N"/>
</dbReference>
<name>A0A6L5Z017_9RHOB</name>
<dbReference type="InterPro" id="IPR004556">
    <property type="entry name" value="HemK-like"/>
</dbReference>
<evidence type="ECO:0000256" key="5">
    <source>
        <dbReference type="HAMAP-Rule" id="MF_02126"/>
    </source>
</evidence>
<dbReference type="Pfam" id="PF05175">
    <property type="entry name" value="MTS"/>
    <property type="match status" value="1"/>
</dbReference>
<dbReference type="AlphaFoldDB" id="A0A6L5Z017"/>
<comment type="similarity">
    <text evidence="5">Belongs to the protein N5-glutamine methyltransferase family. PrmC subfamily.</text>
</comment>
<dbReference type="NCBIfam" id="TIGR00536">
    <property type="entry name" value="hemK_fam"/>
    <property type="match status" value="1"/>
</dbReference>
<dbReference type="HAMAP" id="MF_02126">
    <property type="entry name" value="RF_methyltr_PrmC"/>
    <property type="match status" value="1"/>
</dbReference>
<evidence type="ECO:0000256" key="3">
    <source>
        <dbReference type="ARBA" id="ARBA00022691"/>
    </source>
</evidence>
<feature type="domain" description="Release factor glutamine methyltransferase N-terminal" evidence="7">
    <location>
        <begin position="7"/>
        <end position="77"/>
    </location>
</feature>
<dbReference type="GO" id="GO:0003676">
    <property type="term" value="F:nucleic acid binding"/>
    <property type="evidence" value="ECO:0007669"/>
    <property type="project" value="InterPro"/>
</dbReference>
<dbReference type="Pfam" id="PF17827">
    <property type="entry name" value="PrmC_N"/>
    <property type="match status" value="1"/>
</dbReference>
<comment type="function">
    <text evidence="5">Methylates the class 1 translation termination release factors RF1/PrfA and RF2/PrfB on the glutamine residue of the universally conserved GGQ motif.</text>
</comment>
<feature type="domain" description="Methyltransferase small" evidence="6">
    <location>
        <begin position="113"/>
        <end position="189"/>
    </location>
</feature>
<dbReference type="InterPro" id="IPR029063">
    <property type="entry name" value="SAM-dependent_MTases_sf"/>
</dbReference>
<dbReference type="SUPFAM" id="SSF53335">
    <property type="entry name" value="S-adenosyl-L-methionine-dependent methyltransferases"/>
    <property type="match status" value="1"/>
</dbReference>
<dbReference type="EMBL" id="WIND01000006">
    <property type="protein sequence ID" value="MSU89883.1"/>
    <property type="molecule type" value="Genomic_DNA"/>
</dbReference>
<dbReference type="InterPro" id="IPR050320">
    <property type="entry name" value="N5-glutamine_MTase"/>
</dbReference>
<evidence type="ECO:0000256" key="2">
    <source>
        <dbReference type="ARBA" id="ARBA00022679"/>
    </source>
</evidence>
<dbReference type="PROSITE" id="PS00092">
    <property type="entry name" value="N6_MTASE"/>
    <property type="match status" value="1"/>
</dbReference>
<dbReference type="InterPro" id="IPR007848">
    <property type="entry name" value="Small_mtfrase_dom"/>
</dbReference>
<evidence type="ECO:0000259" key="7">
    <source>
        <dbReference type="Pfam" id="PF17827"/>
    </source>
</evidence>
<evidence type="ECO:0000256" key="4">
    <source>
        <dbReference type="ARBA" id="ARBA00048391"/>
    </source>
</evidence>
<dbReference type="NCBIfam" id="TIGR03534">
    <property type="entry name" value="RF_mod_PrmC"/>
    <property type="match status" value="1"/>
</dbReference>
<dbReference type="RefSeq" id="WP_325063184.1">
    <property type="nucleotide sequence ID" value="NZ_WIND01000006.1"/>
</dbReference>
<dbReference type="GO" id="GO:0102559">
    <property type="term" value="F:peptide chain release factor N(5)-glutamine methyltransferase activity"/>
    <property type="evidence" value="ECO:0007669"/>
    <property type="project" value="UniProtKB-EC"/>
</dbReference>
<evidence type="ECO:0000313" key="8">
    <source>
        <dbReference type="EMBL" id="MSU89883.1"/>
    </source>
</evidence>
<dbReference type="PANTHER" id="PTHR18895:SF74">
    <property type="entry name" value="MTRF1L RELEASE FACTOR GLUTAMINE METHYLTRANSFERASE"/>
    <property type="match status" value="1"/>
</dbReference>
<keyword evidence="3 5" id="KW-0949">S-adenosyl-L-methionine</keyword>
<evidence type="ECO:0000256" key="1">
    <source>
        <dbReference type="ARBA" id="ARBA00022603"/>
    </source>
</evidence>
<comment type="catalytic activity">
    <reaction evidence="4 5">
        <text>L-glutaminyl-[peptide chain release factor] + S-adenosyl-L-methionine = N(5)-methyl-L-glutaminyl-[peptide chain release factor] + S-adenosyl-L-homocysteine + H(+)</text>
        <dbReference type="Rhea" id="RHEA:42896"/>
        <dbReference type="Rhea" id="RHEA-COMP:10271"/>
        <dbReference type="Rhea" id="RHEA-COMP:10272"/>
        <dbReference type="ChEBI" id="CHEBI:15378"/>
        <dbReference type="ChEBI" id="CHEBI:30011"/>
        <dbReference type="ChEBI" id="CHEBI:57856"/>
        <dbReference type="ChEBI" id="CHEBI:59789"/>
        <dbReference type="ChEBI" id="CHEBI:61891"/>
        <dbReference type="EC" id="2.1.1.297"/>
    </reaction>
</comment>
<organism evidence="8 9">
    <name type="scientific">Halovulum marinum</name>
    <dbReference type="NCBI Taxonomy" id="2662447"/>
    <lineage>
        <taxon>Bacteria</taxon>
        <taxon>Pseudomonadati</taxon>
        <taxon>Pseudomonadota</taxon>
        <taxon>Alphaproteobacteria</taxon>
        <taxon>Rhodobacterales</taxon>
        <taxon>Paracoccaceae</taxon>
        <taxon>Halovulum</taxon>
    </lineage>
</organism>
<dbReference type="InterPro" id="IPR002052">
    <property type="entry name" value="DNA_methylase_N6_adenine_CS"/>
</dbReference>
<feature type="binding site" evidence="5">
    <location>
        <begin position="119"/>
        <end position="123"/>
    </location>
    <ligand>
        <name>S-adenosyl-L-methionine</name>
        <dbReference type="ChEBI" id="CHEBI:59789"/>
    </ligand>
</feature>
<keyword evidence="1 5" id="KW-0489">Methyltransferase</keyword>
<accession>A0A6L5Z017</accession>
<keyword evidence="9" id="KW-1185">Reference proteome</keyword>
<keyword evidence="2 5" id="KW-0808">Transferase</keyword>
<dbReference type="Gene3D" id="1.10.8.10">
    <property type="entry name" value="DNA helicase RuvA subunit, C-terminal domain"/>
    <property type="match status" value="1"/>
</dbReference>
<dbReference type="EC" id="2.1.1.297" evidence="5"/>
<feature type="binding site" evidence="5">
    <location>
        <begin position="185"/>
        <end position="188"/>
    </location>
    <ligand>
        <name>substrate</name>
    </ligand>
</feature>
<dbReference type="InterPro" id="IPR019874">
    <property type="entry name" value="RF_methyltr_PrmC"/>
</dbReference>
<dbReference type="Gene3D" id="3.40.50.150">
    <property type="entry name" value="Vaccinia Virus protein VP39"/>
    <property type="match status" value="1"/>
</dbReference>
<sequence>MSETLAQALARAAARLNAAGVRDAARDARALLAHAAGLPPDRVLLERDAPLGAQAAAVLERALADRGRFRPVAQIIGRRCFWGRDFIVTGDVLDPRPETETIVDLALRGPAPARILDLGTGTGVLALTLLAECPQARAVAVDISPAALAVAARNAEALDVADRVRFVQGDWCAGIEGRFDLIVSNPPYIPQPEAERLDPDVRLWEPDGALLAGPDGLDAYRAIAQDLAARMSPGGRALFEHGRDQGAAVAAIIAAGHEFVIAHHDDMSGKQRVVEVLYPR</sequence>